<gene>
    <name evidence="3" type="ORF">CWS20_22405</name>
</gene>
<evidence type="ECO:0000313" key="3">
    <source>
        <dbReference type="EMBL" id="PKG26736.1"/>
    </source>
</evidence>
<dbReference type="EMBL" id="PISD01000059">
    <property type="protein sequence ID" value="PKG26736.1"/>
    <property type="molecule type" value="Genomic_DNA"/>
</dbReference>
<sequence>MKEIHCYKFETEINSDINLVFECLNKDKHVLKWNTQIIENLYDGHEDDLKEGSTFITRQKIGKKVYELQGSYTKYNPPYHAKVETETKEGVSRTEYILEEIPDGTKFIVKVTLVPSNWFYMVVTNILKWSFKYIYDDQFNNFIEYVYQLEYERN</sequence>
<dbReference type="Gene3D" id="3.30.530.20">
    <property type="match status" value="1"/>
</dbReference>
<proteinExistence type="inferred from homology"/>
<dbReference type="RefSeq" id="WP_066196111.1">
    <property type="nucleotide sequence ID" value="NZ_JARMMB010000009.1"/>
</dbReference>
<evidence type="ECO:0000313" key="4">
    <source>
        <dbReference type="Proteomes" id="UP000233343"/>
    </source>
</evidence>
<evidence type="ECO:0000259" key="2">
    <source>
        <dbReference type="Pfam" id="PF08327"/>
    </source>
</evidence>
<evidence type="ECO:0000256" key="1">
    <source>
        <dbReference type="ARBA" id="ARBA00006817"/>
    </source>
</evidence>
<accession>A0A2N0ZB58</accession>
<dbReference type="AlphaFoldDB" id="A0A2N0ZB58"/>
<keyword evidence="4" id="KW-1185">Reference proteome</keyword>
<dbReference type="Proteomes" id="UP000233343">
    <property type="component" value="Unassembled WGS sequence"/>
</dbReference>
<dbReference type="InterPro" id="IPR023393">
    <property type="entry name" value="START-like_dom_sf"/>
</dbReference>
<feature type="domain" description="Activator of Hsp90 ATPase homologue 1/2-like C-terminal" evidence="2">
    <location>
        <begin position="17"/>
        <end position="118"/>
    </location>
</feature>
<protein>
    <recommendedName>
        <fullName evidence="2">Activator of Hsp90 ATPase homologue 1/2-like C-terminal domain-containing protein</fullName>
    </recommendedName>
</protein>
<comment type="caution">
    <text evidence="3">The sequence shown here is derived from an EMBL/GenBank/DDBJ whole genome shotgun (WGS) entry which is preliminary data.</text>
</comment>
<dbReference type="SUPFAM" id="SSF55961">
    <property type="entry name" value="Bet v1-like"/>
    <property type="match status" value="1"/>
</dbReference>
<comment type="similarity">
    <text evidence="1">Belongs to the AHA1 family.</text>
</comment>
<dbReference type="Pfam" id="PF08327">
    <property type="entry name" value="AHSA1"/>
    <property type="match status" value="1"/>
</dbReference>
<reference evidence="3 4" key="1">
    <citation type="journal article" date="2010" name="Int. J. Syst. Evol. Microbiol.">
        <title>Bacillus horneckiae sp. nov., isolated from a spacecraft-assembly clean room.</title>
        <authorList>
            <person name="Vaishampayan P."/>
            <person name="Probst A."/>
            <person name="Krishnamurthi S."/>
            <person name="Ghosh S."/>
            <person name="Osman S."/>
            <person name="McDowall A."/>
            <person name="Ruckmani A."/>
            <person name="Mayilraj S."/>
            <person name="Venkateswaran K."/>
        </authorList>
    </citation>
    <scope>NUCLEOTIDE SEQUENCE [LARGE SCALE GENOMIC DNA]</scope>
    <source>
        <strain evidence="4">1PO1SC</strain>
    </source>
</reference>
<name>A0A2N0ZB58_9BACI</name>
<dbReference type="InterPro" id="IPR013538">
    <property type="entry name" value="ASHA1/2-like_C"/>
</dbReference>
<organism evidence="3 4">
    <name type="scientific">Cytobacillus horneckiae</name>
    <dbReference type="NCBI Taxonomy" id="549687"/>
    <lineage>
        <taxon>Bacteria</taxon>
        <taxon>Bacillati</taxon>
        <taxon>Bacillota</taxon>
        <taxon>Bacilli</taxon>
        <taxon>Bacillales</taxon>
        <taxon>Bacillaceae</taxon>
        <taxon>Cytobacillus</taxon>
    </lineage>
</organism>